<dbReference type="Pfam" id="PF14106">
    <property type="entry name" value="DUF4279"/>
    <property type="match status" value="1"/>
</dbReference>
<dbReference type="Proteomes" id="UP000031449">
    <property type="component" value="Chromosome"/>
</dbReference>
<name>A0A0B5AMF1_9BACL</name>
<sequence>MNKTKTMIYFEIAATQMDPDVITEKLNIQPSESYRNGDLIEDSFYRYRQRSVWRISSGYQEDLFLDESFKKVIDPLRMKTAVINDIRKEFSATCHLIVVSEMFNGQAPALGFFADIIRFAADIHADIELDLYPWEY</sequence>
<accession>A0A0B5AMF1</accession>
<keyword evidence="2" id="KW-1185">Reference proteome</keyword>
<dbReference type="OrthoDB" id="893918at2"/>
<dbReference type="BioCyc" id="JESP1508404:G14D9-9633-MONOMER"/>
<dbReference type="KEGG" id="jeo:JMA_04160"/>
<evidence type="ECO:0000313" key="2">
    <source>
        <dbReference type="Proteomes" id="UP000031449"/>
    </source>
</evidence>
<evidence type="ECO:0008006" key="3">
    <source>
        <dbReference type="Google" id="ProtNLM"/>
    </source>
</evidence>
<protein>
    <recommendedName>
        <fullName evidence="3">DUF4279 domain-containing protein</fullName>
    </recommendedName>
</protein>
<dbReference type="InterPro" id="IPR025459">
    <property type="entry name" value="DUF4279"/>
</dbReference>
<gene>
    <name evidence="1" type="ORF">JMA_04160</name>
</gene>
<reference evidence="1 2" key="1">
    <citation type="submission" date="2014-08" db="EMBL/GenBank/DDBJ databases">
        <title>Complete genome of a marine bacteria Jeotgalibacillus malaysiensis.</title>
        <authorList>
            <person name="Yaakop A.S."/>
            <person name="Chan K.-G."/>
            <person name="Goh K.M."/>
        </authorList>
    </citation>
    <scope>NUCLEOTIDE SEQUENCE [LARGE SCALE GENOMIC DNA]</scope>
    <source>
        <strain evidence="1 2">D5</strain>
    </source>
</reference>
<proteinExistence type="predicted"/>
<organism evidence="1 2">
    <name type="scientific">Jeotgalibacillus malaysiensis</name>
    <dbReference type="NCBI Taxonomy" id="1508404"/>
    <lineage>
        <taxon>Bacteria</taxon>
        <taxon>Bacillati</taxon>
        <taxon>Bacillota</taxon>
        <taxon>Bacilli</taxon>
        <taxon>Bacillales</taxon>
        <taxon>Caryophanaceae</taxon>
        <taxon>Jeotgalibacillus</taxon>
    </lineage>
</organism>
<dbReference type="STRING" id="1508404.JMA_04160"/>
<dbReference type="EMBL" id="CP009416">
    <property type="protein sequence ID" value="AJD89733.1"/>
    <property type="molecule type" value="Genomic_DNA"/>
</dbReference>
<evidence type="ECO:0000313" key="1">
    <source>
        <dbReference type="EMBL" id="AJD89733.1"/>
    </source>
</evidence>
<dbReference type="AlphaFoldDB" id="A0A0B5AMF1"/>
<dbReference type="HOGENOM" id="CLU_134602_0_0_9"/>